<evidence type="ECO:0000256" key="1">
    <source>
        <dbReference type="ARBA" id="ARBA00022801"/>
    </source>
</evidence>
<feature type="compositionally biased region" description="Polar residues" evidence="3">
    <location>
        <begin position="539"/>
        <end position="551"/>
    </location>
</feature>
<feature type="compositionally biased region" description="Basic residues" evidence="3">
    <location>
        <begin position="579"/>
        <end position="594"/>
    </location>
</feature>
<dbReference type="GO" id="GO:0005615">
    <property type="term" value="C:extracellular space"/>
    <property type="evidence" value="ECO:0007669"/>
    <property type="project" value="TreeGrafter"/>
</dbReference>
<evidence type="ECO:0000259" key="5">
    <source>
        <dbReference type="Pfam" id="PF00149"/>
    </source>
</evidence>
<reference evidence="6 7" key="1">
    <citation type="submission" date="2014-05" db="EMBL/GenBank/DDBJ databases">
        <title>Draft genome sequence of a rare smut relative, Tilletiaria anomala UBC 951.</title>
        <authorList>
            <consortium name="DOE Joint Genome Institute"/>
            <person name="Toome M."/>
            <person name="Kuo A."/>
            <person name="Henrissat B."/>
            <person name="Lipzen A."/>
            <person name="Tritt A."/>
            <person name="Yoshinaga Y."/>
            <person name="Zane M."/>
            <person name="Barry K."/>
            <person name="Grigoriev I.V."/>
            <person name="Spatafora J.W."/>
            <person name="Aimea M.C."/>
        </authorList>
    </citation>
    <scope>NUCLEOTIDE SEQUENCE [LARGE SCALE GENOMIC DNA]</scope>
    <source>
        <strain evidence="6 7">UBC 951</strain>
    </source>
</reference>
<evidence type="ECO:0000256" key="2">
    <source>
        <dbReference type="ARBA" id="ARBA00023180"/>
    </source>
</evidence>
<keyword evidence="4" id="KW-0732">Signal</keyword>
<protein>
    <recommendedName>
        <fullName evidence="5">Calcineurin-like phosphoesterase domain-containing protein</fullName>
    </recommendedName>
</protein>
<dbReference type="AlphaFoldDB" id="A0A066VKB8"/>
<dbReference type="OMA" id="LRFQDTI"/>
<feature type="compositionally biased region" description="Low complexity" evidence="3">
    <location>
        <begin position="509"/>
        <end position="521"/>
    </location>
</feature>
<dbReference type="InParanoid" id="A0A066VKB8"/>
<dbReference type="GO" id="GO:0000324">
    <property type="term" value="C:fungal-type vacuole"/>
    <property type="evidence" value="ECO:0007669"/>
    <property type="project" value="TreeGrafter"/>
</dbReference>
<dbReference type="GeneID" id="25264884"/>
<feature type="compositionally biased region" description="Basic residues" evidence="3">
    <location>
        <begin position="522"/>
        <end position="538"/>
    </location>
</feature>
<dbReference type="Proteomes" id="UP000027361">
    <property type="component" value="Unassembled WGS sequence"/>
</dbReference>
<dbReference type="GO" id="GO:0005774">
    <property type="term" value="C:vacuolar membrane"/>
    <property type="evidence" value="ECO:0007669"/>
    <property type="project" value="UniProtKB-SubCell"/>
</dbReference>
<feature type="chain" id="PRO_5001628279" description="Calcineurin-like phosphoesterase domain-containing protein" evidence="4">
    <location>
        <begin position="35"/>
        <end position="774"/>
    </location>
</feature>
<accession>A0A066VKB8</accession>
<keyword evidence="7" id="KW-1185">Reference proteome</keyword>
<dbReference type="InterPro" id="IPR029052">
    <property type="entry name" value="Metallo-depent_PP-like"/>
</dbReference>
<dbReference type="SUPFAM" id="SSF56300">
    <property type="entry name" value="Metallo-dependent phosphatases"/>
    <property type="match status" value="1"/>
</dbReference>
<keyword evidence="2" id="KW-0325">Glycoprotein</keyword>
<dbReference type="InterPro" id="IPR004843">
    <property type="entry name" value="Calcineurin-like_PHP"/>
</dbReference>
<dbReference type="OrthoDB" id="348678at2759"/>
<dbReference type="Pfam" id="PF00149">
    <property type="entry name" value="Metallophos"/>
    <property type="match status" value="1"/>
</dbReference>
<dbReference type="HOGENOM" id="CLU_013424_2_0_1"/>
<proteinExistence type="predicted"/>
<evidence type="ECO:0000256" key="3">
    <source>
        <dbReference type="SAM" id="MobiDB-lite"/>
    </source>
</evidence>
<dbReference type="GO" id="GO:0004309">
    <property type="term" value="F:exopolyphosphatase activity"/>
    <property type="evidence" value="ECO:0007669"/>
    <property type="project" value="TreeGrafter"/>
</dbReference>
<feature type="region of interest" description="Disordered" evidence="3">
    <location>
        <begin position="578"/>
        <end position="618"/>
    </location>
</feature>
<dbReference type="GO" id="GO:0008081">
    <property type="term" value="F:phosphoric diester hydrolase activity"/>
    <property type="evidence" value="ECO:0007669"/>
    <property type="project" value="TreeGrafter"/>
</dbReference>
<evidence type="ECO:0000313" key="7">
    <source>
        <dbReference type="Proteomes" id="UP000027361"/>
    </source>
</evidence>
<dbReference type="FunCoup" id="A0A066VKB8">
    <property type="interactions" value="49"/>
</dbReference>
<dbReference type="PANTHER" id="PTHR10340:SF55">
    <property type="entry name" value="ENDOPOLYPHOSPHATASE"/>
    <property type="match status" value="1"/>
</dbReference>
<comment type="caution">
    <text evidence="6">The sequence shown here is derived from an EMBL/GenBank/DDBJ whole genome shotgun (WGS) entry which is preliminary data.</text>
</comment>
<dbReference type="InterPro" id="IPR041805">
    <property type="entry name" value="ASMase/PPN1_MPP"/>
</dbReference>
<feature type="signal peptide" evidence="4">
    <location>
        <begin position="1"/>
        <end position="34"/>
    </location>
</feature>
<feature type="region of interest" description="Disordered" evidence="3">
    <location>
        <begin position="469"/>
        <end position="551"/>
    </location>
</feature>
<dbReference type="CDD" id="cd00842">
    <property type="entry name" value="MPP_ASMase"/>
    <property type="match status" value="1"/>
</dbReference>
<keyword evidence="1" id="KW-0378">Hydrolase</keyword>
<feature type="compositionally biased region" description="Basic and acidic residues" evidence="3">
    <location>
        <begin position="490"/>
        <end position="506"/>
    </location>
</feature>
<feature type="domain" description="Calcineurin-like phosphoesterase" evidence="5">
    <location>
        <begin position="90"/>
        <end position="338"/>
    </location>
</feature>
<organism evidence="6 7">
    <name type="scientific">Tilletiaria anomala (strain ATCC 24038 / CBS 436.72 / UBC 951)</name>
    <dbReference type="NCBI Taxonomy" id="1037660"/>
    <lineage>
        <taxon>Eukaryota</taxon>
        <taxon>Fungi</taxon>
        <taxon>Dikarya</taxon>
        <taxon>Basidiomycota</taxon>
        <taxon>Ustilaginomycotina</taxon>
        <taxon>Exobasidiomycetes</taxon>
        <taxon>Georgefischeriales</taxon>
        <taxon>Tilletiariaceae</taxon>
        <taxon>Tilletiaria</taxon>
    </lineage>
</organism>
<name>A0A066VKB8_TILAU</name>
<evidence type="ECO:0000256" key="4">
    <source>
        <dbReference type="SAM" id="SignalP"/>
    </source>
</evidence>
<sequence length="774" mass="86818">MPATPTCPGPQRRKQQRILLSALAAPLFSSVVTAHQHPFLAQVDVLETVPGQAAEHWTAAYSNDAANSSKSNAPSMSSTALAASSKLFGRFLHITDMHPDGFYKHGSAVSSGCHSNEPHKKKPGGKARAGYWGTGISDCDSPKRLISSTLDWLSTNWQKANGTDGIDYIIWTGDSARHDIDSKHPRTRAEIYEYNRWALAELEKAFPAVPIVPTIGNNDIFPHNIMFPGPNDITREYTSIWGSQVPESEFHVFQKGGYYAKEVLPNELAVFSLNTLYFYDSNKAVDGCKKYSKKTPEKDWDPGSVQLDWLEVQLMQLRTRGLQAQLVGHVPPTAGNYFPRCYSRYTDIVLRYQDTIIGQHFGHMNVDAIFLQEGPGGIIKGKALAHVETAAKGAKCETWKRGGGARPISIAAGPDIVDDIRDEFNTLPGRRRTNLDQYNFFFSAPSIVPTWWPSVRVWTYNVTRESAFKQQARATDAPVLAEEADDEEKEMDHQEEVNEVNGDEKNVPAQACSGSGGACAQRNHRHPRPGKKQKHNKTYHSNPDSPSRTNRFLTPLGYSQWVFDIDRANKAYEKWLRDQKKRRPRRKQHHRKGRWLLAGAEESQWGAEEEVGEDEEGPGSAEYQLEYVTYPASVLWAEFASPNPGSGSKKAGHGYAHIPVPKHLLQVELSRFGVDPSGEFELNAADPPSWSWLWGLGWSERLIRAVDGGSSRRGSKKHGKRKLPKALRHMTDWSAESLTVEDVMNFARRLANDDKLWRRYVRRIFSSSGEEKEA</sequence>
<dbReference type="GO" id="GO:0006798">
    <property type="term" value="P:polyphosphate catabolic process"/>
    <property type="evidence" value="ECO:0007669"/>
    <property type="project" value="TreeGrafter"/>
</dbReference>
<feature type="compositionally biased region" description="Acidic residues" evidence="3">
    <location>
        <begin position="607"/>
        <end position="617"/>
    </location>
</feature>
<dbReference type="EMBL" id="JMSN01000075">
    <property type="protein sequence ID" value="KDN41886.1"/>
    <property type="molecule type" value="Genomic_DNA"/>
</dbReference>
<dbReference type="PANTHER" id="PTHR10340">
    <property type="entry name" value="SPHINGOMYELIN PHOSPHODIESTERASE"/>
    <property type="match status" value="1"/>
</dbReference>
<dbReference type="GO" id="GO:0000298">
    <property type="term" value="F:endopolyphosphatase activity"/>
    <property type="evidence" value="ECO:0007669"/>
    <property type="project" value="UniProtKB-EC"/>
</dbReference>
<gene>
    <name evidence="6" type="ORF">K437DRAFT_258111</name>
</gene>
<evidence type="ECO:0000313" key="6">
    <source>
        <dbReference type="EMBL" id="KDN41886.1"/>
    </source>
</evidence>
<dbReference type="STRING" id="1037660.A0A066VKB8"/>
<dbReference type="RefSeq" id="XP_013241887.1">
    <property type="nucleotide sequence ID" value="XM_013386433.1"/>
</dbReference>